<evidence type="ECO:0000313" key="4">
    <source>
        <dbReference type="Proteomes" id="UP000014760"/>
    </source>
</evidence>
<organism evidence="2">
    <name type="scientific">Capitella teleta</name>
    <name type="common">Polychaete worm</name>
    <dbReference type="NCBI Taxonomy" id="283909"/>
    <lineage>
        <taxon>Eukaryota</taxon>
        <taxon>Metazoa</taxon>
        <taxon>Spiralia</taxon>
        <taxon>Lophotrochozoa</taxon>
        <taxon>Annelida</taxon>
        <taxon>Polychaeta</taxon>
        <taxon>Sedentaria</taxon>
        <taxon>Scolecida</taxon>
        <taxon>Capitellidae</taxon>
        <taxon>Capitella</taxon>
    </lineage>
</organism>
<evidence type="ECO:0000313" key="2">
    <source>
        <dbReference type="EMBL" id="ELT90275.1"/>
    </source>
</evidence>
<sequence length="616" mass="68832">MGDEELPSMHTAGFKSKANRNGCFDVSPEGCIAVGTTEGLQVVLTYYSETPWDSHTMMIIVMIVMIVDWENFHSDSSLGNEAININKTIVTTALGGSAPLNLGFSKGEIQNGISGDDWFEIILDPDVHLNHPEMSEQGFRAIKWSPLGLDHNHRCVLAALGINTSLEMFSLNSTRSSWQKVVDLQAKWIDVVNEKGYFEGDVTFEGIKDKVSHRAFLSTPMALTWTPLYTSEDSSRASLLLVGLKSGHVATWRVKAPLTDQDDVGLAITCDTGCGLLSALQWCDQGLGEGFFVCGSLDGLARACFVDVNGGEVSVSSPVCLWSEKDNIPVSHIAWDKKRHVLVIAKGHCLLLYSLPPSTFNSKTPNDQLTEFVSIKTLRLTSQHPIADREQLDLKQMRLSVPEYNENKMPIPTWITNGFALSPNHTHLFILTRPAVLYDHLVERFPMKLQIIPTFSSLQEEVLRVAPNCEHFLSDIYVSVRYSVVCKEPLPQLELGSKDDLTKVPLGLLRVSWLIRHIRVTSNRPFSGEMTDENDIESKMLISELLYLEFLKKYLNQNLLLLKTLSDRAKVCLAVLKSFVKQNSGTNRCTEVKDIIQKAALEDKNDVVRPYFCVKK</sequence>
<evidence type="ECO:0000259" key="1">
    <source>
        <dbReference type="Pfam" id="PF12657"/>
    </source>
</evidence>
<reference evidence="2 4" key="2">
    <citation type="journal article" date="2013" name="Nature">
        <title>Insights into bilaterian evolution from three spiralian genomes.</title>
        <authorList>
            <person name="Simakov O."/>
            <person name="Marletaz F."/>
            <person name="Cho S.J."/>
            <person name="Edsinger-Gonzales E."/>
            <person name="Havlak P."/>
            <person name="Hellsten U."/>
            <person name="Kuo D.H."/>
            <person name="Larsson T."/>
            <person name="Lv J."/>
            <person name="Arendt D."/>
            <person name="Savage R."/>
            <person name="Osoegawa K."/>
            <person name="de Jong P."/>
            <person name="Grimwood J."/>
            <person name="Chapman J.A."/>
            <person name="Shapiro H."/>
            <person name="Aerts A."/>
            <person name="Otillar R.P."/>
            <person name="Terry A.Y."/>
            <person name="Boore J.L."/>
            <person name="Grigoriev I.V."/>
            <person name="Lindberg D.R."/>
            <person name="Seaver E.C."/>
            <person name="Weisblat D.A."/>
            <person name="Putnam N.H."/>
            <person name="Rokhsar D.S."/>
        </authorList>
    </citation>
    <scope>NUCLEOTIDE SEQUENCE</scope>
    <source>
        <strain evidence="2 4">I ESC-2004</strain>
    </source>
</reference>
<dbReference type="EnsemblMetazoa" id="CapteT205053">
    <property type="protein sequence ID" value="CapteP205053"/>
    <property type="gene ID" value="CapteG205053"/>
</dbReference>
<dbReference type="EMBL" id="KB310993">
    <property type="protein sequence ID" value="ELT90275.1"/>
    <property type="molecule type" value="Genomic_DNA"/>
</dbReference>
<dbReference type="STRING" id="283909.R7TGP3"/>
<dbReference type="PANTHER" id="PTHR15496:SF2">
    <property type="entry name" value="GENERAL TRANSCRIPTION FACTOR 3C POLYPEPTIDE 4"/>
    <property type="match status" value="1"/>
</dbReference>
<dbReference type="InterPro" id="IPR044230">
    <property type="entry name" value="GTF3C4"/>
</dbReference>
<keyword evidence="4" id="KW-1185">Reference proteome</keyword>
<dbReference type="GO" id="GO:0004402">
    <property type="term" value="F:histone acetyltransferase activity"/>
    <property type="evidence" value="ECO:0007669"/>
    <property type="project" value="InterPro"/>
</dbReference>
<dbReference type="InterPro" id="IPR024761">
    <property type="entry name" value="TFIIIC_delta_N"/>
</dbReference>
<proteinExistence type="predicted"/>
<feature type="domain" description="Transcription factor IIIC 90kDa subunit N-terminal" evidence="1">
    <location>
        <begin position="133"/>
        <end position="262"/>
    </location>
</feature>
<accession>R7TGP3</accession>
<reference evidence="3" key="3">
    <citation type="submission" date="2015-06" db="UniProtKB">
        <authorList>
            <consortium name="EnsemblMetazoa"/>
        </authorList>
    </citation>
    <scope>IDENTIFICATION</scope>
</reference>
<dbReference type="HOGENOM" id="CLU_443624_0_0_1"/>
<dbReference type="GO" id="GO:0006384">
    <property type="term" value="P:transcription initiation at RNA polymerase III promoter"/>
    <property type="evidence" value="ECO:0007669"/>
    <property type="project" value="InterPro"/>
</dbReference>
<dbReference type="PANTHER" id="PTHR15496">
    <property type="entry name" value="GENERAL TRANSCRIPTION FACTOR 3C POLYPEPTIDE 4 FAMILY"/>
    <property type="match status" value="1"/>
</dbReference>
<reference evidence="4" key="1">
    <citation type="submission" date="2012-12" db="EMBL/GenBank/DDBJ databases">
        <authorList>
            <person name="Hellsten U."/>
            <person name="Grimwood J."/>
            <person name="Chapman J.A."/>
            <person name="Shapiro H."/>
            <person name="Aerts A."/>
            <person name="Otillar R.P."/>
            <person name="Terry A.Y."/>
            <person name="Boore J.L."/>
            <person name="Simakov O."/>
            <person name="Marletaz F."/>
            <person name="Cho S.-J."/>
            <person name="Edsinger-Gonzales E."/>
            <person name="Havlak P."/>
            <person name="Kuo D.-H."/>
            <person name="Larsson T."/>
            <person name="Lv J."/>
            <person name="Arendt D."/>
            <person name="Savage R."/>
            <person name="Osoegawa K."/>
            <person name="de Jong P."/>
            <person name="Lindberg D.R."/>
            <person name="Seaver E.C."/>
            <person name="Weisblat D.A."/>
            <person name="Putnam N.H."/>
            <person name="Grigoriev I.V."/>
            <person name="Rokhsar D.S."/>
        </authorList>
    </citation>
    <scope>NUCLEOTIDE SEQUENCE</scope>
    <source>
        <strain evidence="4">I ESC-2004</strain>
    </source>
</reference>
<gene>
    <name evidence="2" type="ORF">CAPTEDRAFT_205053</name>
</gene>
<dbReference type="GO" id="GO:0000127">
    <property type="term" value="C:transcription factor TFIIIC complex"/>
    <property type="evidence" value="ECO:0007669"/>
    <property type="project" value="InterPro"/>
</dbReference>
<name>R7TGP3_CAPTE</name>
<protein>
    <recommendedName>
        <fullName evidence="1">Transcription factor IIIC 90kDa subunit N-terminal domain-containing protein</fullName>
    </recommendedName>
</protein>
<dbReference type="SUPFAM" id="SSF50978">
    <property type="entry name" value="WD40 repeat-like"/>
    <property type="match status" value="1"/>
</dbReference>
<dbReference type="OrthoDB" id="6021743at2759"/>
<dbReference type="AlphaFoldDB" id="R7TGP3"/>
<dbReference type="OMA" id="SIELPWM"/>
<dbReference type="Proteomes" id="UP000014760">
    <property type="component" value="Unassembled WGS sequence"/>
</dbReference>
<dbReference type="EMBL" id="AMQN01003117">
    <property type="status" value="NOT_ANNOTATED_CDS"/>
    <property type="molecule type" value="Genomic_DNA"/>
</dbReference>
<dbReference type="Pfam" id="PF12657">
    <property type="entry name" value="TFIIIC_delta"/>
    <property type="match status" value="1"/>
</dbReference>
<evidence type="ECO:0000313" key="3">
    <source>
        <dbReference type="EnsemblMetazoa" id="CapteP205053"/>
    </source>
</evidence>
<dbReference type="InterPro" id="IPR036322">
    <property type="entry name" value="WD40_repeat_dom_sf"/>
</dbReference>